<evidence type="ECO:0000259" key="3">
    <source>
        <dbReference type="Pfam" id="PF03781"/>
    </source>
</evidence>
<sequence>MPGTETVRKQTTWGGAAGIALLGFALVYRFFPDVIHVQPGRRVAAPPTAAASAPEAPIGWRAPEFVPEFVGPPRELAGAAPSLLPPAPVEPEKPATANVAAWLKDADKALAAENYVEPEKTSALALYTQVLQEDRNNRRAMAGVAKIREALLAAAMAALDQGDAPESEARLADLERVPHERDEFAPLRNRLKVLHQTAPLLANAADLLRQGKVMEPAGSSALDVYRRVRDLDPENALARQGLEQIQRGVLDRALAAVAKDDFAEADAILAQAATIAPGSQQLLDTRTRTEGVRRQRAETVLAQAQSALDSGNADLAEQLVRQAQRISADLPALDEFQEKLRNARLYASFRPGEVITDPFRDRSGNAPALLVIPTGKFEMGSPDDEEGHRSTEGPQREVIISIGYALGRTEVTVGEFREFVRATGYRTTAEREGTSSTYDEVSGRVSDQPGVTWQDDYAGKRAADNLPVVHVSWEDANAYVEWLGARTGKRYRLPSEAEFEYALRAGSSTRFWWGDGDPPRVVANVTGAGDRSPQHRTWRKGFARYNDGHWGPAPVRSYAANPVGAFDIDGNVSEWVDDCWHENYIRAPRDSRAWVNPGCERHVVRGGSWGSDPDQVRSAFRLSALTVTRSARVGFRVARDL</sequence>
<accession>A0A9X4BJU1</accession>
<dbReference type="EMBL" id="JAOVZO020000020">
    <property type="protein sequence ID" value="MDC8015446.1"/>
    <property type="molecule type" value="Genomic_DNA"/>
</dbReference>
<proteinExistence type="predicted"/>
<feature type="domain" description="Sulfatase-modifying factor enzyme-like" evidence="3">
    <location>
        <begin position="366"/>
        <end position="639"/>
    </location>
</feature>
<dbReference type="RefSeq" id="WP_263540635.1">
    <property type="nucleotide sequence ID" value="NZ_JAOVZO020000020.1"/>
</dbReference>
<dbReference type="Gene3D" id="1.25.40.10">
    <property type="entry name" value="Tetratricopeptide repeat domain"/>
    <property type="match status" value="1"/>
</dbReference>
<name>A0A9X4BJU1_9GAMM</name>
<dbReference type="Gene3D" id="3.90.1580.10">
    <property type="entry name" value="paralog of FGE (formylglycine-generating enzyme)"/>
    <property type="match status" value="1"/>
</dbReference>
<feature type="region of interest" description="Disordered" evidence="1">
    <location>
        <begin position="431"/>
        <end position="450"/>
    </location>
</feature>
<evidence type="ECO:0000256" key="2">
    <source>
        <dbReference type="SAM" id="Phobius"/>
    </source>
</evidence>
<dbReference type="InterPro" id="IPR011990">
    <property type="entry name" value="TPR-like_helical_dom_sf"/>
</dbReference>
<dbReference type="PANTHER" id="PTHR23150:SF35">
    <property type="entry name" value="BLL6746 PROTEIN"/>
    <property type="match status" value="1"/>
</dbReference>
<dbReference type="SUPFAM" id="SSF56436">
    <property type="entry name" value="C-type lectin-like"/>
    <property type="match status" value="1"/>
</dbReference>
<reference evidence="4" key="1">
    <citation type="submission" date="2023-02" db="EMBL/GenBank/DDBJ databases">
        <title>Tahibacter soli sp. nov. isolated from soil.</title>
        <authorList>
            <person name="Baek J.H."/>
            <person name="Lee J.K."/>
            <person name="Choi D.G."/>
            <person name="Jeon C.O."/>
        </authorList>
    </citation>
    <scope>NUCLEOTIDE SEQUENCE</scope>
    <source>
        <strain evidence="4">BL</strain>
    </source>
</reference>
<dbReference type="AlphaFoldDB" id="A0A9X4BJU1"/>
<organism evidence="4 5">
    <name type="scientific">Tahibacter soli</name>
    <dbReference type="NCBI Taxonomy" id="2983605"/>
    <lineage>
        <taxon>Bacteria</taxon>
        <taxon>Pseudomonadati</taxon>
        <taxon>Pseudomonadota</taxon>
        <taxon>Gammaproteobacteria</taxon>
        <taxon>Lysobacterales</taxon>
        <taxon>Rhodanobacteraceae</taxon>
        <taxon>Tahibacter</taxon>
    </lineage>
</organism>
<keyword evidence="2" id="KW-0812">Transmembrane</keyword>
<dbReference type="InterPro" id="IPR051043">
    <property type="entry name" value="Sulfatase_Mod_Factor_Kinase"/>
</dbReference>
<keyword evidence="2" id="KW-1133">Transmembrane helix</keyword>
<dbReference type="InterPro" id="IPR016187">
    <property type="entry name" value="CTDL_fold"/>
</dbReference>
<comment type="caution">
    <text evidence="4">The sequence shown here is derived from an EMBL/GenBank/DDBJ whole genome shotgun (WGS) entry which is preliminary data.</text>
</comment>
<keyword evidence="5" id="KW-1185">Reference proteome</keyword>
<evidence type="ECO:0000313" key="5">
    <source>
        <dbReference type="Proteomes" id="UP001139971"/>
    </source>
</evidence>
<feature type="transmembrane region" description="Helical" evidence="2">
    <location>
        <begin position="12"/>
        <end position="31"/>
    </location>
</feature>
<dbReference type="PANTHER" id="PTHR23150">
    <property type="entry name" value="SULFATASE MODIFYING FACTOR 1, 2"/>
    <property type="match status" value="1"/>
</dbReference>
<evidence type="ECO:0000313" key="4">
    <source>
        <dbReference type="EMBL" id="MDC8015446.1"/>
    </source>
</evidence>
<keyword evidence="2" id="KW-0472">Membrane</keyword>
<protein>
    <submittedName>
        <fullName evidence="4">SUMF1/EgtB/PvdO family nonheme iron enzyme</fullName>
    </submittedName>
</protein>
<dbReference type="GO" id="GO:0120147">
    <property type="term" value="F:formylglycine-generating oxidase activity"/>
    <property type="evidence" value="ECO:0007669"/>
    <property type="project" value="TreeGrafter"/>
</dbReference>
<dbReference type="Pfam" id="PF03781">
    <property type="entry name" value="FGE-sulfatase"/>
    <property type="match status" value="1"/>
</dbReference>
<dbReference type="Proteomes" id="UP001139971">
    <property type="component" value="Unassembled WGS sequence"/>
</dbReference>
<dbReference type="InterPro" id="IPR005532">
    <property type="entry name" value="SUMF_dom"/>
</dbReference>
<evidence type="ECO:0000256" key="1">
    <source>
        <dbReference type="SAM" id="MobiDB-lite"/>
    </source>
</evidence>
<dbReference type="InterPro" id="IPR042095">
    <property type="entry name" value="SUMF_sf"/>
</dbReference>
<gene>
    <name evidence="4" type="ORF">OD750_023210</name>
</gene>